<gene>
    <name evidence="1" type="ORF">SI8410_06008413</name>
</gene>
<dbReference type="EMBL" id="LR746269">
    <property type="protein sequence ID" value="CAA7397748.1"/>
    <property type="molecule type" value="Genomic_DNA"/>
</dbReference>
<name>A0A7I8KKZ5_SPIIN</name>
<accession>A0A7I8KKZ5</accession>
<reference evidence="1" key="1">
    <citation type="submission" date="2020-02" db="EMBL/GenBank/DDBJ databases">
        <authorList>
            <person name="Scholz U."/>
            <person name="Mascher M."/>
            <person name="Fiebig A."/>
        </authorList>
    </citation>
    <scope>NUCLEOTIDE SEQUENCE</scope>
</reference>
<dbReference type="AlphaFoldDB" id="A0A7I8KKZ5"/>
<proteinExistence type="predicted"/>
<organism evidence="1 2">
    <name type="scientific">Spirodela intermedia</name>
    <name type="common">Intermediate duckweed</name>
    <dbReference type="NCBI Taxonomy" id="51605"/>
    <lineage>
        <taxon>Eukaryota</taxon>
        <taxon>Viridiplantae</taxon>
        <taxon>Streptophyta</taxon>
        <taxon>Embryophyta</taxon>
        <taxon>Tracheophyta</taxon>
        <taxon>Spermatophyta</taxon>
        <taxon>Magnoliopsida</taxon>
        <taxon>Liliopsida</taxon>
        <taxon>Araceae</taxon>
        <taxon>Lemnoideae</taxon>
        <taxon>Spirodela</taxon>
    </lineage>
</organism>
<sequence>MLLVYVDDLIITENDDTLGRLRYLLSIEVAHSSSRIFNSQRKYITDLLAEIGKSACKPTTTPIDPNHKLCLAEGGVHVTHRALHYLRGTPDKRILFKRSGKVNVEMFTNADYAESIADQKSKHLVISHLLIDRHFIKEKLETNVICIPYISTKDQLADMLTKGVSGTQLQEILPKLKMDDIHSPA</sequence>
<keyword evidence="2" id="KW-1185">Reference proteome</keyword>
<evidence type="ECO:0000313" key="2">
    <source>
        <dbReference type="Proteomes" id="UP000663760"/>
    </source>
</evidence>
<dbReference type="OrthoDB" id="780992at2759"/>
<evidence type="ECO:0000313" key="1">
    <source>
        <dbReference type="EMBL" id="CAA7397748.1"/>
    </source>
</evidence>
<dbReference type="Proteomes" id="UP000663760">
    <property type="component" value="Chromosome 6"/>
</dbReference>
<protein>
    <submittedName>
        <fullName evidence="1">Uncharacterized protein</fullName>
    </submittedName>
</protein>